<name>A0A7S1J345_9EUGL</name>
<gene>
    <name evidence="1" type="ORF">EGYM00392_LOCUS41528</name>
</gene>
<organism evidence="1">
    <name type="scientific">Eutreptiella gymnastica</name>
    <dbReference type="NCBI Taxonomy" id="73025"/>
    <lineage>
        <taxon>Eukaryota</taxon>
        <taxon>Discoba</taxon>
        <taxon>Euglenozoa</taxon>
        <taxon>Euglenida</taxon>
        <taxon>Spirocuta</taxon>
        <taxon>Euglenophyceae</taxon>
        <taxon>Eutreptiales</taxon>
        <taxon>Eutreptiaceae</taxon>
        <taxon>Eutreptiella</taxon>
    </lineage>
</organism>
<sequence>MHWPVPGASRLVLVLLTVVWPWTIAFTHFAIATVDADLVLPSTPRDAQDLLNNTLDDEAYYTALLHRTIAVCGALCRLEQAVNASWSFGTQPLTSPVPCRSLYEERLFTANALRWPPPKQIPEVLVPHFTMGGQIGVTEKYRKVKNTAGVSGAGHGQWTEAFVNERCKAIANGKWFGSYGRSEAVQSIRNAAMMYAPRKHILVVGSQTPWIECILLNEGAAHVTTIEYGGLTSTHPQVSVMTPGQFAKAILGQTPPRFDGAVSFSSIEHTGLGRYGDVINPYGDVIAVAMVWCVIQSQGFMILGLPSAGLRDGALGFKVDRVVWNSHRIYYNIRWPFVTQNWKLIGLCGEDVSHQVYVFVKVAAGSQPSQTITTRPTSQPNPIAVPSRQAAAAHSSSLVPVQSGAQPSSLSQTPDTQAYLLQVLHRIIASCGELCRRERASNTPWSLTTTPMTVPVQCAALYQQDLFTRSSAQRPPPTKVPHWLKAHYTLNGKIRYVPQDEAEPDKIGDKGESWQRHWTEGFVNDQCQGIANRTWFGSYRRRAAVEIVQTTAMMHARGKHILVVGSQTPWVECILLNEGAAHVTTIGYGDLVSTHPRVRVVTLGQFAEAFLNQTLPQFEGVVAVSLIEHLGLGRLGDAVNPYGDVITVALMWCVVRPQGFMVLGLPTAGRAPGLPGRPRGVSRDMLIWKSHRIYGNIRWPFVTQNWKVVALVGEFLNRQVYTFLRLAAPLQ</sequence>
<dbReference type="EMBL" id="HBGA01111563">
    <property type="protein sequence ID" value="CAD9030389.1"/>
    <property type="molecule type" value="Transcribed_RNA"/>
</dbReference>
<evidence type="ECO:0000313" key="1">
    <source>
        <dbReference type="EMBL" id="CAD9030389.1"/>
    </source>
</evidence>
<proteinExistence type="predicted"/>
<dbReference type="Pfam" id="PF03269">
    <property type="entry name" value="DUF268"/>
    <property type="match status" value="2"/>
</dbReference>
<accession>A0A7S1J345</accession>
<reference evidence="1" key="1">
    <citation type="submission" date="2021-01" db="EMBL/GenBank/DDBJ databases">
        <authorList>
            <person name="Corre E."/>
            <person name="Pelletier E."/>
            <person name="Niang G."/>
            <person name="Scheremetjew M."/>
            <person name="Finn R."/>
            <person name="Kale V."/>
            <person name="Holt S."/>
            <person name="Cochrane G."/>
            <person name="Meng A."/>
            <person name="Brown T."/>
            <person name="Cohen L."/>
        </authorList>
    </citation>
    <scope>NUCLEOTIDE SEQUENCE</scope>
    <source>
        <strain evidence="1">NIES-381</strain>
    </source>
</reference>
<dbReference type="AlphaFoldDB" id="A0A7S1J345"/>
<protein>
    <submittedName>
        <fullName evidence="1">Uncharacterized protein</fullName>
    </submittedName>
</protein>
<dbReference type="InterPro" id="IPR004951">
    <property type="entry name" value="DUF268_CAE_spp"/>
</dbReference>